<evidence type="ECO:0000256" key="3">
    <source>
        <dbReference type="ARBA" id="ARBA00022723"/>
    </source>
</evidence>
<evidence type="ECO:0000256" key="2">
    <source>
        <dbReference type="ARBA" id="ARBA00022670"/>
    </source>
</evidence>
<feature type="active site" evidence="6">
    <location>
        <position position="117"/>
    </location>
</feature>
<evidence type="ECO:0000256" key="7">
    <source>
        <dbReference type="PIRSR" id="PIRSR037217-2"/>
    </source>
</evidence>
<feature type="binding site" evidence="7">
    <location>
        <position position="150"/>
    </location>
    <ligand>
        <name>Zn(2+)</name>
        <dbReference type="ChEBI" id="CHEBI:29105"/>
        <label>1</label>
    </ligand>
</feature>
<comment type="caution">
    <text evidence="9">The sequence shown here is derived from an EMBL/GenBank/DDBJ whole genome shotgun (WGS) entry which is preliminary data.</text>
</comment>
<feature type="domain" description="Peptidase M20 dimerisation" evidence="8">
    <location>
        <begin position="234"/>
        <end position="376"/>
    </location>
</feature>
<dbReference type="Proteomes" id="UP000027920">
    <property type="component" value="Unassembled WGS sequence"/>
</dbReference>
<keyword evidence="2" id="KW-0645">Protease</keyword>
<keyword evidence="5 7" id="KW-0862">Zinc</keyword>
<dbReference type="GO" id="GO:0000328">
    <property type="term" value="C:fungal-type vacuole lumen"/>
    <property type="evidence" value="ECO:0007669"/>
    <property type="project" value="TreeGrafter"/>
</dbReference>
<protein>
    <recommendedName>
        <fullName evidence="8">Peptidase M20 dimerisation domain-containing protein</fullName>
    </recommendedName>
</protein>
<evidence type="ECO:0000313" key="9">
    <source>
        <dbReference type="EMBL" id="KEF59934.1"/>
    </source>
</evidence>
<evidence type="ECO:0000256" key="1">
    <source>
        <dbReference type="ARBA" id="ARBA00006247"/>
    </source>
</evidence>
<dbReference type="GO" id="GO:0046872">
    <property type="term" value="F:metal ion binding"/>
    <property type="evidence" value="ECO:0007669"/>
    <property type="project" value="UniProtKB-KW"/>
</dbReference>
<dbReference type="InterPro" id="IPR011650">
    <property type="entry name" value="Peptidase_M20_dimer"/>
</dbReference>
<keyword evidence="3 7" id="KW-0479">Metal-binding</keyword>
<dbReference type="InterPro" id="IPR036264">
    <property type="entry name" value="Bact_exopeptidase_dim_dom"/>
</dbReference>
<dbReference type="VEuPathDB" id="FungiDB:A1O9_04782"/>
<evidence type="ECO:0000256" key="5">
    <source>
        <dbReference type="ARBA" id="ARBA00022833"/>
    </source>
</evidence>
<dbReference type="SUPFAM" id="SSF55031">
    <property type="entry name" value="Bacterial exopeptidase dimerisation domain"/>
    <property type="match status" value="1"/>
</dbReference>
<dbReference type="InterPro" id="IPR001261">
    <property type="entry name" value="ArgE/DapE_CS"/>
</dbReference>
<dbReference type="PANTHER" id="PTHR45962:SF1">
    <property type="entry name" value="N-FATTY-ACYL-AMINO ACID SYNTHASE_HYDROLASE PM20D1"/>
    <property type="match status" value="1"/>
</dbReference>
<feature type="binding site" evidence="7">
    <location>
        <position position="215"/>
    </location>
    <ligand>
        <name>Zn(2+)</name>
        <dbReference type="ChEBI" id="CHEBI:29105"/>
        <label>2</label>
    </ligand>
</feature>
<evidence type="ECO:0000313" key="10">
    <source>
        <dbReference type="Proteomes" id="UP000027920"/>
    </source>
</evidence>
<dbReference type="Gene3D" id="1.10.150.900">
    <property type="match status" value="1"/>
</dbReference>
<dbReference type="EMBL" id="AMGV01000003">
    <property type="protein sequence ID" value="KEF59934.1"/>
    <property type="molecule type" value="Genomic_DNA"/>
</dbReference>
<dbReference type="CDD" id="cd05674">
    <property type="entry name" value="M20_yscS"/>
    <property type="match status" value="1"/>
</dbReference>
<accession>A0A072PIJ0</accession>
<dbReference type="InterPro" id="IPR047177">
    <property type="entry name" value="Pept_M20A"/>
</dbReference>
<dbReference type="STRING" id="1182545.A0A072PIJ0"/>
<dbReference type="FunFam" id="3.40.630.10:FF:000027">
    <property type="entry name" value="N-fatty-acyl-amino acid synthase/hydrolase PM20D1"/>
    <property type="match status" value="1"/>
</dbReference>
<organism evidence="9 10">
    <name type="scientific">Exophiala aquamarina CBS 119918</name>
    <dbReference type="NCBI Taxonomy" id="1182545"/>
    <lineage>
        <taxon>Eukaryota</taxon>
        <taxon>Fungi</taxon>
        <taxon>Dikarya</taxon>
        <taxon>Ascomycota</taxon>
        <taxon>Pezizomycotina</taxon>
        <taxon>Eurotiomycetes</taxon>
        <taxon>Chaetothyriomycetidae</taxon>
        <taxon>Chaetothyriales</taxon>
        <taxon>Herpotrichiellaceae</taxon>
        <taxon>Exophiala</taxon>
    </lineage>
</organism>
<dbReference type="PIRSF" id="PIRSF037217">
    <property type="entry name" value="Carboxypeptidase_S"/>
    <property type="match status" value="1"/>
</dbReference>
<dbReference type="PROSITE" id="PS00758">
    <property type="entry name" value="ARGE_DAPE_CPG2_1"/>
    <property type="match status" value="1"/>
</dbReference>
<dbReference type="InterPro" id="IPR002933">
    <property type="entry name" value="Peptidase_M20"/>
</dbReference>
<dbReference type="PANTHER" id="PTHR45962">
    <property type="entry name" value="N-FATTY-ACYL-AMINO ACID SYNTHASE/HYDROLASE PM20D1"/>
    <property type="match status" value="1"/>
</dbReference>
<dbReference type="HOGENOM" id="CLU_021802_11_0_1"/>
<dbReference type="Gene3D" id="3.30.70.360">
    <property type="match status" value="1"/>
</dbReference>
<evidence type="ECO:0000256" key="4">
    <source>
        <dbReference type="ARBA" id="ARBA00022801"/>
    </source>
</evidence>
<dbReference type="GeneID" id="25279711"/>
<keyword evidence="10" id="KW-1185">Reference proteome</keyword>
<evidence type="ECO:0000259" key="8">
    <source>
        <dbReference type="Pfam" id="PF07687"/>
    </source>
</evidence>
<comment type="similarity">
    <text evidence="1">Belongs to the peptidase M20A family.</text>
</comment>
<dbReference type="SUPFAM" id="SSF53187">
    <property type="entry name" value="Zn-dependent exopeptidases"/>
    <property type="match status" value="1"/>
</dbReference>
<feature type="binding site" evidence="7">
    <location>
        <position position="492"/>
    </location>
    <ligand>
        <name>Zn(2+)</name>
        <dbReference type="ChEBI" id="CHEBI:29105"/>
        <label>1</label>
    </ligand>
</feature>
<dbReference type="OrthoDB" id="3064516at2759"/>
<dbReference type="InterPro" id="IPR017141">
    <property type="entry name" value="Pept_M20_carboxypep"/>
</dbReference>
<name>A0A072PIJ0_9EURO</name>
<evidence type="ECO:0000256" key="6">
    <source>
        <dbReference type="PIRSR" id="PIRSR037217-1"/>
    </source>
</evidence>
<dbReference type="GO" id="GO:0051603">
    <property type="term" value="P:proteolysis involved in protein catabolic process"/>
    <property type="evidence" value="ECO:0007669"/>
    <property type="project" value="TreeGrafter"/>
</dbReference>
<feature type="binding site" evidence="7">
    <location>
        <position position="150"/>
    </location>
    <ligand>
        <name>Zn(2+)</name>
        <dbReference type="ChEBI" id="CHEBI:29105"/>
        <label>2</label>
    </ligand>
</feature>
<gene>
    <name evidence="9" type="ORF">A1O9_04782</name>
</gene>
<dbReference type="Pfam" id="PF07687">
    <property type="entry name" value="M20_dimer"/>
    <property type="match status" value="1"/>
</dbReference>
<proteinExistence type="inferred from homology"/>
<dbReference type="AlphaFoldDB" id="A0A072PIJ0"/>
<dbReference type="GO" id="GO:0004181">
    <property type="term" value="F:metallocarboxypeptidase activity"/>
    <property type="evidence" value="ECO:0007669"/>
    <property type="project" value="InterPro"/>
</dbReference>
<dbReference type="Pfam" id="PF01546">
    <property type="entry name" value="Peptidase_M20"/>
    <property type="match status" value="1"/>
</dbReference>
<keyword evidence="4" id="KW-0378">Hydrolase</keyword>
<feature type="active site" description="Proton acceptor" evidence="6">
    <location>
        <position position="184"/>
    </location>
</feature>
<reference evidence="9 10" key="1">
    <citation type="submission" date="2013-03" db="EMBL/GenBank/DDBJ databases">
        <title>The Genome Sequence of Exophiala aquamarina CBS 119918.</title>
        <authorList>
            <consortium name="The Broad Institute Genomics Platform"/>
            <person name="Cuomo C."/>
            <person name="de Hoog S."/>
            <person name="Gorbushina A."/>
            <person name="Walker B."/>
            <person name="Young S.K."/>
            <person name="Zeng Q."/>
            <person name="Gargeya S."/>
            <person name="Fitzgerald M."/>
            <person name="Haas B."/>
            <person name="Abouelleil A."/>
            <person name="Allen A.W."/>
            <person name="Alvarado L."/>
            <person name="Arachchi H.M."/>
            <person name="Berlin A.M."/>
            <person name="Chapman S.B."/>
            <person name="Gainer-Dewar J."/>
            <person name="Goldberg J."/>
            <person name="Griggs A."/>
            <person name="Gujja S."/>
            <person name="Hansen M."/>
            <person name="Howarth C."/>
            <person name="Imamovic A."/>
            <person name="Ireland A."/>
            <person name="Larimer J."/>
            <person name="McCowan C."/>
            <person name="Murphy C."/>
            <person name="Pearson M."/>
            <person name="Poon T.W."/>
            <person name="Priest M."/>
            <person name="Roberts A."/>
            <person name="Saif S."/>
            <person name="Shea T."/>
            <person name="Sisk P."/>
            <person name="Sykes S."/>
            <person name="Wortman J."/>
            <person name="Nusbaum C."/>
            <person name="Birren B."/>
        </authorList>
    </citation>
    <scope>NUCLEOTIDE SEQUENCE [LARGE SCALE GENOMIC DNA]</scope>
    <source>
        <strain evidence="9 10">CBS 119918</strain>
    </source>
</reference>
<dbReference type="RefSeq" id="XP_013262524.1">
    <property type="nucleotide sequence ID" value="XM_013407070.1"/>
</dbReference>
<sequence>MVLNRHFQQQPVFHPQTRPEITTRNLGLFEADAFRDVVAARLTGSVRIPTVTFDSMDHVGKDPRWDIFYGHSDYLKKTFPRVYEALEVQTVNEHGLLYTWQGSDDHLRPLLLMAHTDVVPAGTSTTAEWTHPPFDGHYDREYIWGRGSEDDKSNLIAMLTAIDCLLECNFKPSRTVVLSVGFDEEGGAEQSYGARCLAELLLKKYGKNGMEMIFDEGIAGIENRFGTDFALPATAEKGYVDVTVSVHVPGGHSSTPPDHTGIGYLAQVIRIIEDQPFKSKITRQNPTLTYLRQAARLSKSMPAELREAILGPHASEKILEYMDSSRERRAMVRTSTAVDVISGGDKVNSLPESVHVVVNHRIAVQDSVQAVKDHYLRLLQPWADQRRFKLDAFGSVLPPMKPMARSGDDLEGGTLVLAAQYELDSSPVSDAEDERFSWLVGTLRGVFGDDVVVAPELLTGNTDTRYYWDLSTQIYRMSPWRASHDPRGTRMHTVDERMPVKGLMEMVRFYHEFIRVLDEKRC</sequence>
<feature type="binding site" evidence="7">
    <location>
        <position position="115"/>
    </location>
    <ligand>
        <name>Zn(2+)</name>
        <dbReference type="ChEBI" id="CHEBI:29105"/>
        <label>2</label>
    </ligand>
</feature>
<feature type="binding site" evidence="7">
    <location>
        <position position="185"/>
    </location>
    <ligand>
        <name>Zn(2+)</name>
        <dbReference type="ChEBI" id="CHEBI:29105"/>
        <label>1</label>
    </ligand>
</feature>
<dbReference type="Gene3D" id="3.40.630.10">
    <property type="entry name" value="Zn peptidases"/>
    <property type="match status" value="1"/>
</dbReference>